<sequence>MFPKRVAIASQLGNTFSTWGDVSLQVCSVVEIFKKLLAYRLFLVTMWIHHSAEYSVVIFALLAYLSRISVYSSLIIVPYSTGLMGNQCSQKILHCYVLDLCLSTLIFYKAILLETQTTVQIEQLGIGHVGGSEKKYEIKQSEYRVE</sequence>
<accession>A0A1D1XGJ6</accession>
<proteinExistence type="predicted"/>
<dbReference type="AlphaFoldDB" id="A0A1D1XGJ6"/>
<reference evidence="1" key="1">
    <citation type="submission" date="2015-07" db="EMBL/GenBank/DDBJ databases">
        <title>Transcriptome Assembly of Anthurium amnicola.</title>
        <authorList>
            <person name="Suzuki J."/>
        </authorList>
    </citation>
    <scope>NUCLEOTIDE SEQUENCE</scope>
</reference>
<gene>
    <name evidence="1" type="primary">HBA_1</name>
    <name evidence="1" type="ORF">g.167953</name>
</gene>
<dbReference type="EMBL" id="GDJX01026427">
    <property type="protein sequence ID" value="JAT41509.1"/>
    <property type="molecule type" value="Transcribed_RNA"/>
</dbReference>
<evidence type="ECO:0000313" key="1">
    <source>
        <dbReference type="EMBL" id="JAT41509.1"/>
    </source>
</evidence>
<name>A0A1D1XGJ6_9ARAE</name>
<protein>
    <submittedName>
        <fullName evidence="1">Hemoglobin subunit alpha</fullName>
    </submittedName>
</protein>
<organism evidence="1">
    <name type="scientific">Anthurium amnicola</name>
    <dbReference type="NCBI Taxonomy" id="1678845"/>
    <lineage>
        <taxon>Eukaryota</taxon>
        <taxon>Viridiplantae</taxon>
        <taxon>Streptophyta</taxon>
        <taxon>Embryophyta</taxon>
        <taxon>Tracheophyta</taxon>
        <taxon>Spermatophyta</taxon>
        <taxon>Magnoliopsida</taxon>
        <taxon>Liliopsida</taxon>
        <taxon>Araceae</taxon>
        <taxon>Pothoideae</taxon>
        <taxon>Potheae</taxon>
        <taxon>Anthurium</taxon>
    </lineage>
</organism>